<dbReference type="VEuPathDB" id="VectorBase:ISCI017069"/>
<feature type="compositionally biased region" description="Basic and acidic residues" evidence="1">
    <location>
        <begin position="34"/>
        <end position="50"/>
    </location>
</feature>
<dbReference type="AlphaFoldDB" id="B7P7X7"/>
<dbReference type="EMBL" id="ABJB010535316">
    <property type="status" value="NOT_ANNOTATED_CDS"/>
    <property type="molecule type" value="Genomic_DNA"/>
</dbReference>
<reference evidence="2 4" key="1">
    <citation type="submission" date="2008-03" db="EMBL/GenBank/DDBJ databases">
        <title>Annotation of Ixodes scapularis.</title>
        <authorList>
            <consortium name="Ixodes scapularis Genome Project Consortium"/>
            <person name="Caler E."/>
            <person name="Hannick L.I."/>
            <person name="Bidwell S."/>
            <person name="Joardar V."/>
            <person name="Thiagarajan M."/>
            <person name="Amedeo P."/>
            <person name="Galinsky K.J."/>
            <person name="Schobel S."/>
            <person name="Inman J."/>
            <person name="Hostetler J."/>
            <person name="Miller J."/>
            <person name="Hammond M."/>
            <person name="Megy K."/>
            <person name="Lawson D."/>
            <person name="Kodira C."/>
            <person name="Sutton G."/>
            <person name="Meyer J."/>
            <person name="Hill C.A."/>
            <person name="Birren B."/>
            <person name="Nene V."/>
            <person name="Collins F."/>
            <person name="Alarcon-Chaidez F."/>
            <person name="Wikel S."/>
            <person name="Strausberg R."/>
        </authorList>
    </citation>
    <scope>NUCLEOTIDE SEQUENCE [LARGE SCALE GENOMIC DNA]</scope>
    <source>
        <strain evidence="4">Wikel</strain>
        <strain evidence="2">Wikel colony</strain>
    </source>
</reference>
<dbReference type="EnsemblMetazoa" id="ISCW017069-RA">
    <property type="protein sequence ID" value="ISCW017069-PA"/>
    <property type="gene ID" value="ISCW017069"/>
</dbReference>
<proteinExistence type="predicted"/>
<dbReference type="EMBL" id="DS654280">
    <property type="protein sequence ID" value="EEC02699.1"/>
    <property type="molecule type" value="Genomic_DNA"/>
</dbReference>
<protein>
    <submittedName>
        <fullName evidence="2 3">Uncharacterized protein</fullName>
    </submittedName>
</protein>
<name>B7P7X7_IXOSC</name>
<keyword evidence="4" id="KW-1185">Reference proteome</keyword>
<dbReference type="VEuPathDB" id="VectorBase:ISCW017069"/>
<evidence type="ECO:0000313" key="4">
    <source>
        <dbReference type="Proteomes" id="UP000001555"/>
    </source>
</evidence>
<dbReference type="Proteomes" id="UP000001555">
    <property type="component" value="Unassembled WGS sequence"/>
</dbReference>
<sequence>MDATSTPQWSTFNEDPADFSYLCATPLESSGSRGLRDEEVSYPRPPDDASKSSIIESDASIQEDYDDLLAKSSRSEGGSKKDAADDFEVLSDFGVRIIDELVPPNDMIVGFRGFFSLGCSSVEARGSWWSYM</sequence>
<dbReference type="InParanoid" id="B7P7X7"/>
<dbReference type="PaxDb" id="6945-B7P7X7"/>
<accession>B7P7X7</accession>
<evidence type="ECO:0000313" key="2">
    <source>
        <dbReference type="EMBL" id="EEC02699.1"/>
    </source>
</evidence>
<gene>
    <name evidence="2" type="ORF">IscW_ISCW017069</name>
</gene>
<evidence type="ECO:0000256" key="1">
    <source>
        <dbReference type="SAM" id="MobiDB-lite"/>
    </source>
</evidence>
<feature type="region of interest" description="Disordered" evidence="1">
    <location>
        <begin position="28"/>
        <end position="59"/>
    </location>
</feature>
<evidence type="ECO:0000313" key="3">
    <source>
        <dbReference type="EnsemblMetazoa" id="ISCW017069-PA"/>
    </source>
</evidence>
<reference evidence="3" key="2">
    <citation type="submission" date="2020-05" db="UniProtKB">
        <authorList>
            <consortium name="EnsemblMetazoa"/>
        </authorList>
    </citation>
    <scope>IDENTIFICATION</scope>
    <source>
        <strain evidence="3">wikel</strain>
    </source>
</reference>
<organism>
    <name type="scientific">Ixodes scapularis</name>
    <name type="common">Black-legged tick</name>
    <name type="synonym">Deer tick</name>
    <dbReference type="NCBI Taxonomy" id="6945"/>
    <lineage>
        <taxon>Eukaryota</taxon>
        <taxon>Metazoa</taxon>
        <taxon>Ecdysozoa</taxon>
        <taxon>Arthropoda</taxon>
        <taxon>Chelicerata</taxon>
        <taxon>Arachnida</taxon>
        <taxon>Acari</taxon>
        <taxon>Parasitiformes</taxon>
        <taxon>Ixodida</taxon>
        <taxon>Ixodoidea</taxon>
        <taxon>Ixodidae</taxon>
        <taxon>Ixodinae</taxon>
        <taxon>Ixodes</taxon>
    </lineage>
</organism>
<dbReference type="HOGENOM" id="CLU_1919349_0_0_1"/>